<name>A0A0P7BEY6_9HYPO</name>
<feature type="region of interest" description="Disordered" evidence="1">
    <location>
        <begin position="175"/>
        <end position="251"/>
    </location>
</feature>
<proteinExistence type="predicted"/>
<dbReference type="Proteomes" id="UP000050424">
    <property type="component" value="Unassembled WGS sequence"/>
</dbReference>
<keyword evidence="3" id="KW-1185">Reference proteome</keyword>
<organism evidence="2 3">
    <name type="scientific">Neonectria ditissima</name>
    <dbReference type="NCBI Taxonomy" id="78410"/>
    <lineage>
        <taxon>Eukaryota</taxon>
        <taxon>Fungi</taxon>
        <taxon>Dikarya</taxon>
        <taxon>Ascomycota</taxon>
        <taxon>Pezizomycotina</taxon>
        <taxon>Sordariomycetes</taxon>
        <taxon>Hypocreomycetidae</taxon>
        <taxon>Hypocreales</taxon>
        <taxon>Nectriaceae</taxon>
        <taxon>Neonectria</taxon>
    </lineage>
</organism>
<comment type="caution">
    <text evidence="2">The sequence shown here is derived from an EMBL/GenBank/DDBJ whole genome shotgun (WGS) entry which is preliminary data.</text>
</comment>
<dbReference type="AlphaFoldDB" id="A0A0P7BEY6"/>
<accession>A0A0P7BEY6</accession>
<dbReference type="STRING" id="78410.A0A0P7BEY6"/>
<reference evidence="2 3" key="1">
    <citation type="submission" date="2015-09" db="EMBL/GenBank/DDBJ databases">
        <title>Draft genome of a European isolate of the apple canker pathogen Neonectria ditissima.</title>
        <authorList>
            <person name="Gomez-Cortecero A."/>
            <person name="Harrison R.J."/>
            <person name="Armitage A.D."/>
        </authorList>
    </citation>
    <scope>NUCLEOTIDE SEQUENCE [LARGE SCALE GENOMIC DNA]</scope>
    <source>
        <strain evidence="2 3">R09/05</strain>
    </source>
</reference>
<gene>
    <name evidence="2" type="ORF">AK830_g7053</name>
</gene>
<sequence length="251" mass="28017">MSQSSSRQPPDGNSSDPFNDPSHWWTLEPALCLVSHLHQHRTSMAVRSSRDFFESLVPIFREKFPAFQWRADIIDHKARDISIGWTVFRSMYACEGVEYDEDSGKLAMATRMKKRFIKDYREIAEQILKDGLAVGGDVTVDTYFEIFSMDGPIGGMPIEAGDDAGWAALEANEELDRPLFEDTDEEDNWDEGYDEDDMPIDEWDDNSLDGNEDEADGPDSLPQDGTPSQGANRATPGPNPLASGGSSINRT</sequence>
<evidence type="ECO:0000256" key="1">
    <source>
        <dbReference type="SAM" id="MobiDB-lite"/>
    </source>
</evidence>
<evidence type="ECO:0000313" key="3">
    <source>
        <dbReference type="Proteomes" id="UP000050424"/>
    </source>
</evidence>
<evidence type="ECO:0000313" key="2">
    <source>
        <dbReference type="EMBL" id="KPM39509.1"/>
    </source>
</evidence>
<feature type="compositionally biased region" description="Polar residues" evidence="1">
    <location>
        <begin position="223"/>
        <end position="232"/>
    </location>
</feature>
<dbReference type="EMBL" id="LKCW01000105">
    <property type="protein sequence ID" value="KPM39509.1"/>
    <property type="molecule type" value="Genomic_DNA"/>
</dbReference>
<protein>
    <submittedName>
        <fullName evidence="2">Uncharacterized protein</fullName>
    </submittedName>
</protein>
<feature type="compositionally biased region" description="Acidic residues" evidence="1">
    <location>
        <begin position="181"/>
        <end position="217"/>
    </location>
</feature>